<dbReference type="SUPFAM" id="SSF51161">
    <property type="entry name" value="Trimeric LpxA-like enzymes"/>
    <property type="match status" value="1"/>
</dbReference>
<dbReference type="InterPro" id="IPR011004">
    <property type="entry name" value="Trimer_LpxA-like_sf"/>
</dbReference>
<dbReference type="Proteomes" id="UP001580430">
    <property type="component" value="Unassembled WGS sequence"/>
</dbReference>
<sequence length="513" mass="57631">MPIGDEVREIRLTERSTPMNFMNPVASSALYHCGEETVLEAGHFIFHPDEVSIGSYVHIRSGHWFSVISKGRGRTPVIRIGDGCICGENMTISALNSVELESGVRIGRQVSISDTDHEYQEIGKAILAQGINDHHGALSIGEGAIIEDNCVIHGNLRIGRGAIIRSGSVVEQPIPDHCIAAGNPAEIIKVFNYKTTEWLSPRSATEREQMLKERFDGPFLSICIPTYNRSANLEACLQSIVSQLDSCYVPVEVLISDNASTDSTAEVAAKFSALYPYITYYRNDENIGADRNIFKIMNMAKGTFIKLQGDDDFFVEGTLMPLIYTIQQHQDCGVIHIHVHNHDGKVFNGEGASAFLRASTIMSTFISGTILRRTDLGRIEEPDLFINTSFNQMYIQYAILQKNPLFCVIHRGLFRYANNPPSGYNFGEVVFRGYQKILHYFIGKGLTEEDVSAEKKHSLFKYILPWYRDLVLKQSPTDLSGFEELFTEHFREEPYYEEVLQFIQQLKASGSMP</sequence>
<evidence type="ECO:0000313" key="2">
    <source>
        <dbReference type="EMBL" id="MFB5762696.1"/>
    </source>
</evidence>
<dbReference type="Pfam" id="PF00535">
    <property type="entry name" value="Glycos_transf_2"/>
    <property type="match status" value="1"/>
</dbReference>
<keyword evidence="3" id="KW-1185">Reference proteome</keyword>
<comment type="caution">
    <text evidence="2">The sequence shown here is derived from an EMBL/GenBank/DDBJ whole genome shotgun (WGS) entry which is preliminary data.</text>
</comment>
<dbReference type="CDD" id="cd00761">
    <property type="entry name" value="Glyco_tranf_GTA_type"/>
    <property type="match status" value="1"/>
</dbReference>
<dbReference type="SUPFAM" id="SSF53448">
    <property type="entry name" value="Nucleotide-diphospho-sugar transferases"/>
    <property type="match status" value="1"/>
</dbReference>
<dbReference type="GO" id="GO:0016757">
    <property type="term" value="F:glycosyltransferase activity"/>
    <property type="evidence" value="ECO:0007669"/>
    <property type="project" value="UniProtKB-KW"/>
</dbReference>
<protein>
    <submittedName>
        <fullName evidence="2">Glycosyltransferase</fullName>
        <ecNumber evidence="2">2.4.-.-</ecNumber>
    </submittedName>
</protein>
<feature type="domain" description="Glycosyltransferase 2-like" evidence="1">
    <location>
        <begin position="221"/>
        <end position="394"/>
    </location>
</feature>
<dbReference type="RefSeq" id="WP_375521788.1">
    <property type="nucleotide sequence ID" value="NZ_JBHIRY010000023.1"/>
</dbReference>
<dbReference type="InterPro" id="IPR051159">
    <property type="entry name" value="Hexapeptide_acetyltransf"/>
</dbReference>
<evidence type="ECO:0000259" key="1">
    <source>
        <dbReference type="Pfam" id="PF00535"/>
    </source>
</evidence>
<dbReference type="Pfam" id="PF00132">
    <property type="entry name" value="Hexapep"/>
    <property type="match status" value="1"/>
</dbReference>
<keyword evidence="2" id="KW-0328">Glycosyltransferase</keyword>
<dbReference type="CDD" id="cd04647">
    <property type="entry name" value="LbH_MAT_like"/>
    <property type="match status" value="1"/>
</dbReference>
<dbReference type="Gene3D" id="2.160.10.10">
    <property type="entry name" value="Hexapeptide repeat proteins"/>
    <property type="match status" value="1"/>
</dbReference>
<dbReference type="Gene3D" id="3.90.550.10">
    <property type="entry name" value="Spore Coat Polysaccharide Biosynthesis Protein SpsA, Chain A"/>
    <property type="match status" value="1"/>
</dbReference>
<dbReference type="InterPro" id="IPR029044">
    <property type="entry name" value="Nucleotide-diphossugar_trans"/>
</dbReference>
<gene>
    <name evidence="2" type="ORF">ACE5LO_20145</name>
</gene>
<dbReference type="EC" id="2.4.-.-" evidence="2"/>
<accession>A0ABV5C5A1</accession>
<dbReference type="InterPro" id="IPR001451">
    <property type="entry name" value="Hexapep"/>
</dbReference>
<keyword evidence="2" id="KW-0808">Transferase</keyword>
<dbReference type="InterPro" id="IPR001173">
    <property type="entry name" value="Glyco_trans_2-like"/>
</dbReference>
<name>A0ABV5C5A1_9BACL</name>
<proteinExistence type="predicted"/>
<evidence type="ECO:0000313" key="3">
    <source>
        <dbReference type="Proteomes" id="UP001580430"/>
    </source>
</evidence>
<dbReference type="PANTHER" id="PTHR23416">
    <property type="entry name" value="SIALIC ACID SYNTHASE-RELATED"/>
    <property type="match status" value="1"/>
</dbReference>
<dbReference type="EMBL" id="JBHIRY010000023">
    <property type="protein sequence ID" value="MFB5762696.1"/>
    <property type="molecule type" value="Genomic_DNA"/>
</dbReference>
<reference evidence="2 3" key="1">
    <citation type="submission" date="2024-09" db="EMBL/GenBank/DDBJ databases">
        <title>Paenibacillus zeirhizospherea sp. nov., isolated from surface of the maize (Zea mays) roots in a horticulture field, Hungary.</title>
        <authorList>
            <person name="Marton D."/>
            <person name="Farkas M."/>
            <person name="Bedics A."/>
            <person name="Toth E."/>
            <person name="Tancsics A."/>
            <person name="Boka K."/>
            <person name="Marati G."/>
            <person name="Kriszt B."/>
            <person name="Cserhati M."/>
        </authorList>
    </citation>
    <scope>NUCLEOTIDE SEQUENCE [LARGE SCALE GENOMIC DNA]</scope>
    <source>
        <strain evidence="2 3">JCM 18446</strain>
    </source>
</reference>
<dbReference type="PANTHER" id="PTHR23416:SF78">
    <property type="entry name" value="LIPOPOLYSACCHARIDE BIOSYNTHESIS O-ACETYL TRANSFERASE WBBJ-RELATED"/>
    <property type="match status" value="1"/>
</dbReference>
<organism evidence="2 3">
    <name type="scientific">Paenibacillus medicaginis</name>
    <dbReference type="NCBI Taxonomy" id="1470560"/>
    <lineage>
        <taxon>Bacteria</taxon>
        <taxon>Bacillati</taxon>
        <taxon>Bacillota</taxon>
        <taxon>Bacilli</taxon>
        <taxon>Bacillales</taxon>
        <taxon>Paenibacillaceae</taxon>
        <taxon>Paenibacillus</taxon>
    </lineage>
</organism>